<proteinExistence type="predicted"/>
<comment type="caution">
    <text evidence="1">The sequence shown here is derived from an EMBL/GenBank/DDBJ whole genome shotgun (WGS) entry which is preliminary data.</text>
</comment>
<protein>
    <submittedName>
        <fullName evidence="1">Uncharacterized protein</fullName>
    </submittedName>
</protein>
<dbReference type="EMBL" id="AJTX02000003">
    <property type="protein sequence ID" value="KKJ00726.1"/>
    <property type="molecule type" value="Genomic_DNA"/>
</dbReference>
<reference evidence="1" key="1">
    <citation type="submission" date="2012-04" db="EMBL/GenBank/DDBJ databases">
        <authorList>
            <person name="Borisov I.G."/>
            <person name="Ivanikova N.V."/>
            <person name="Pinevich A.V."/>
        </authorList>
    </citation>
    <scope>NUCLEOTIDE SEQUENCE</scope>
    <source>
        <strain evidence="1">CALU 1027</strain>
    </source>
</reference>
<gene>
    <name evidence="1" type="ORF">PROH_05490</name>
</gene>
<accession>A0A0M2PWA3</accession>
<dbReference type="AlphaFoldDB" id="A0A0M2PWA3"/>
<evidence type="ECO:0000313" key="2">
    <source>
        <dbReference type="Proteomes" id="UP000034681"/>
    </source>
</evidence>
<dbReference type="Proteomes" id="UP000034681">
    <property type="component" value="Unassembled WGS sequence"/>
</dbReference>
<dbReference type="STRING" id="317619.GCA_000332315_04516"/>
<dbReference type="OrthoDB" id="483169at2"/>
<organism evidence="1 2">
    <name type="scientific">Prochlorothrix hollandica PCC 9006 = CALU 1027</name>
    <dbReference type="NCBI Taxonomy" id="317619"/>
    <lineage>
        <taxon>Bacteria</taxon>
        <taxon>Bacillati</taxon>
        <taxon>Cyanobacteriota</taxon>
        <taxon>Cyanophyceae</taxon>
        <taxon>Prochlorotrichales</taxon>
        <taxon>Prochlorotrichaceae</taxon>
        <taxon>Prochlorothrix</taxon>
    </lineage>
</organism>
<keyword evidence="2" id="KW-1185">Reference proteome</keyword>
<dbReference type="RefSeq" id="WP_016925405.1">
    <property type="nucleotide sequence ID" value="NZ_KB235944.1"/>
</dbReference>
<sequence length="203" mass="23112">MNPIYTTIELIRILDTEGETYLRGERLSLLSTAPTGHAVVDYFLKSDGIQKYTAYQDFKATIHAYQRQHQVSGLVWRELVVRGQSLHYPEVDPRLVTLPADVLILQLHKPRILDYWQRVTAPMDLYLASDRGTHYLPLEPAAVGAMADKAQWAQLQAWERAEFLEVVLQLGWGAPEAAAHWRNRPEAGSDYIHGVRPGQRPIC</sequence>
<dbReference type="eggNOG" id="ENOG502Z8TC">
    <property type="taxonomic scope" value="Bacteria"/>
</dbReference>
<evidence type="ECO:0000313" key="1">
    <source>
        <dbReference type="EMBL" id="KKJ00726.1"/>
    </source>
</evidence>
<name>A0A0M2PWA3_PROHO</name>